<protein>
    <submittedName>
        <fullName evidence="1">Integrase, catalytic region, zinc finger, CCHC-type containing protein</fullName>
    </submittedName>
</protein>
<dbReference type="EMBL" id="BQNB010018186">
    <property type="protein sequence ID" value="GJT71659.1"/>
    <property type="molecule type" value="Genomic_DNA"/>
</dbReference>
<reference evidence="1" key="2">
    <citation type="submission" date="2022-01" db="EMBL/GenBank/DDBJ databases">
        <authorList>
            <person name="Yamashiro T."/>
            <person name="Shiraishi A."/>
            <person name="Satake H."/>
            <person name="Nakayama K."/>
        </authorList>
    </citation>
    <scope>NUCLEOTIDE SEQUENCE</scope>
</reference>
<name>A0ABQ5G9C0_9ASTR</name>
<evidence type="ECO:0000313" key="1">
    <source>
        <dbReference type="EMBL" id="GJT71659.1"/>
    </source>
</evidence>
<accession>A0ABQ5G9C0</accession>
<sequence length="699" mass="79796">MARQCTQPKRLRNAAWYKDKAMLAEAQEAGQILDEEQLAFLADPGVPDGQAVHTIIQNNAAFQTEDLDTYDSDCDDILNAKADLMANIFNYGSDVISEVPHSETYLNDMENQSVHATQDFEQIPAVDFTDNEIHKFKKNNDLKAQLQDKDSTICKLKDIIKSLREKSKEENVNYDYCEIETKNVELKNSVVKLLSENERLCNEINHVKQVFKEQFDSIKKTRIHSKEQRKEIVNIAAQIPSANTIVPGIFKLDLEPLAPRLLQNMEMHIEYIKYTQEEVDILRGIVEQAKAKQPLDKELDFSFRFGNDHIARIIGYGDYQLGNVTISRVYYVEGLGYNLFSVVQFCDEDLEVAFWKNTRFIRNLEGVDLLSGSRDINLYTILLDDMLKTSLIYLLSKSSKTKSWLWHRRLSHLNFDNGTEFVNKTLCEFHENVGRTPQQNDVVKRRNQILVDDAHTMLIFSKALLFLWAEAIDTTCYTQNRSIIRRRYNKTPYEPMQDKKPDLSFFHVFGALCYPTNDNDDFGNLDAKADIGPGLHSMTPLTSSSGLVPNTIYQQPCIPPNRDDCDHLFQPMFDEYFTPPSIAIYLVQEAVALRAVVLAESPMSTSIDQDAPSLSTPSTQEQVQSPNISQGFEESPKIPIFHDVTLNESLHEESAPQGSSSNMRQNYTPFEHLGKCNKDHPIANVIDDPSCSVSMRKQL</sequence>
<dbReference type="Gene3D" id="3.30.420.10">
    <property type="entry name" value="Ribonuclease H-like superfamily/Ribonuclease H"/>
    <property type="match status" value="1"/>
</dbReference>
<organism evidence="1 2">
    <name type="scientific">Tanacetum coccineum</name>
    <dbReference type="NCBI Taxonomy" id="301880"/>
    <lineage>
        <taxon>Eukaryota</taxon>
        <taxon>Viridiplantae</taxon>
        <taxon>Streptophyta</taxon>
        <taxon>Embryophyta</taxon>
        <taxon>Tracheophyta</taxon>
        <taxon>Spermatophyta</taxon>
        <taxon>Magnoliopsida</taxon>
        <taxon>eudicotyledons</taxon>
        <taxon>Gunneridae</taxon>
        <taxon>Pentapetalae</taxon>
        <taxon>asterids</taxon>
        <taxon>campanulids</taxon>
        <taxon>Asterales</taxon>
        <taxon>Asteraceae</taxon>
        <taxon>Asteroideae</taxon>
        <taxon>Anthemideae</taxon>
        <taxon>Anthemidinae</taxon>
        <taxon>Tanacetum</taxon>
    </lineage>
</organism>
<dbReference type="Proteomes" id="UP001151760">
    <property type="component" value="Unassembled WGS sequence"/>
</dbReference>
<dbReference type="InterPro" id="IPR012337">
    <property type="entry name" value="RNaseH-like_sf"/>
</dbReference>
<evidence type="ECO:0000313" key="2">
    <source>
        <dbReference type="Proteomes" id="UP001151760"/>
    </source>
</evidence>
<reference evidence="1" key="1">
    <citation type="journal article" date="2022" name="Int. J. Mol. Sci.">
        <title>Draft Genome of Tanacetum Coccineum: Genomic Comparison of Closely Related Tanacetum-Family Plants.</title>
        <authorList>
            <person name="Yamashiro T."/>
            <person name="Shiraishi A."/>
            <person name="Nakayama K."/>
            <person name="Satake H."/>
        </authorList>
    </citation>
    <scope>NUCLEOTIDE SEQUENCE</scope>
</reference>
<proteinExistence type="predicted"/>
<gene>
    <name evidence="1" type="ORF">Tco_1030945</name>
</gene>
<dbReference type="PANTHER" id="PTHR42648">
    <property type="entry name" value="TRANSPOSASE, PUTATIVE-RELATED"/>
    <property type="match status" value="1"/>
</dbReference>
<keyword evidence="2" id="KW-1185">Reference proteome</keyword>
<dbReference type="InterPro" id="IPR036397">
    <property type="entry name" value="RNaseH_sf"/>
</dbReference>
<comment type="caution">
    <text evidence="1">The sequence shown here is derived from an EMBL/GenBank/DDBJ whole genome shotgun (WGS) entry which is preliminary data.</text>
</comment>
<dbReference type="SUPFAM" id="SSF53098">
    <property type="entry name" value="Ribonuclease H-like"/>
    <property type="match status" value="1"/>
</dbReference>
<dbReference type="InterPro" id="IPR039537">
    <property type="entry name" value="Retrotran_Ty1/copia-like"/>
</dbReference>
<dbReference type="PANTHER" id="PTHR42648:SF32">
    <property type="entry name" value="RIBONUCLEASE H-LIKE DOMAIN, GAG-PRE-INTEGRASE DOMAIN PROTEIN-RELATED"/>
    <property type="match status" value="1"/>
</dbReference>